<sequence length="30" mass="3347">MLKGTIHYIAKGVWTPLLISSTGYFSHTHS</sequence>
<protein>
    <submittedName>
        <fullName evidence="1">Uncharacterized protein</fullName>
    </submittedName>
</protein>
<evidence type="ECO:0000313" key="1">
    <source>
        <dbReference type="EMBL" id="JAH83692.1"/>
    </source>
</evidence>
<proteinExistence type="predicted"/>
<organism evidence="1">
    <name type="scientific">Anguilla anguilla</name>
    <name type="common">European freshwater eel</name>
    <name type="synonym">Muraena anguilla</name>
    <dbReference type="NCBI Taxonomy" id="7936"/>
    <lineage>
        <taxon>Eukaryota</taxon>
        <taxon>Metazoa</taxon>
        <taxon>Chordata</taxon>
        <taxon>Craniata</taxon>
        <taxon>Vertebrata</taxon>
        <taxon>Euteleostomi</taxon>
        <taxon>Actinopterygii</taxon>
        <taxon>Neopterygii</taxon>
        <taxon>Teleostei</taxon>
        <taxon>Anguilliformes</taxon>
        <taxon>Anguillidae</taxon>
        <taxon>Anguilla</taxon>
    </lineage>
</organism>
<dbReference type="EMBL" id="GBXM01024885">
    <property type="protein sequence ID" value="JAH83692.1"/>
    <property type="molecule type" value="Transcribed_RNA"/>
</dbReference>
<reference evidence="1" key="1">
    <citation type="submission" date="2014-11" db="EMBL/GenBank/DDBJ databases">
        <authorList>
            <person name="Amaro Gonzalez C."/>
        </authorList>
    </citation>
    <scope>NUCLEOTIDE SEQUENCE</scope>
</reference>
<dbReference type="AlphaFoldDB" id="A0A0E9W001"/>
<name>A0A0E9W001_ANGAN</name>
<accession>A0A0E9W001</accession>
<reference evidence="1" key="2">
    <citation type="journal article" date="2015" name="Fish Shellfish Immunol.">
        <title>Early steps in the European eel (Anguilla anguilla)-Vibrio vulnificus interaction in the gills: Role of the RtxA13 toxin.</title>
        <authorList>
            <person name="Callol A."/>
            <person name="Pajuelo D."/>
            <person name="Ebbesson L."/>
            <person name="Teles M."/>
            <person name="MacKenzie S."/>
            <person name="Amaro C."/>
        </authorList>
    </citation>
    <scope>NUCLEOTIDE SEQUENCE</scope>
</reference>